<evidence type="ECO:0000313" key="1">
    <source>
        <dbReference type="EMBL" id="KAJ8115678.1"/>
    </source>
</evidence>
<sequence length="371" mass="41274">MASSSNNQQELELTAIQADAVQKALRHWAQSNLISTSLVSDLLGSVRIVEESHDFDWERFAKYSFRLAIICFTIAITSLIFNEAIPKFIKRVIRLVLSLPALVRVIATSALAVAVHKWGYEHSLTAPQQVYRTEAIHSLGALLFGLAAFELLIALDGDHQKNFHIFCCIQLLFATIYGISAVLVQSNFIWSCGMIVLGTAFGSWTDYASGTYYLGMSYPLRFVLFGAALITVSGFMRDYILITPLWSTTRTWGMLYSFIALWMLSLFGNDEIRGGKFGAAEGGLGKMALWSIVFLCAATTAIWHGLRYGDSTTKGFGLTFLGINLYTKFFEFCWSAWYKSAFFAILAISLAAMGRYAESVNIALNEWSSNL</sequence>
<evidence type="ECO:0000313" key="2">
    <source>
        <dbReference type="Proteomes" id="UP001153334"/>
    </source>
</evidence>
<proteinExistence type="predicted"/>
<accession>A0ACC2IKN3</accession>
<keyword evidence="2" id="KW-1185">Reference proteome</keyword>
<gene>
    <name evidence="1" type="ORF">ONZ43_g4614</name>
</gene>
<dbReference type="EMBL" id="JAPESX010001274">
    <property type="protein sequence ID" value="KAJ8115678.1"/>
    <property type="molecule type" value="Genomic_DNA"/>
</dbReference>
<protein>
    <submittedName>
        <fullName evidence="1">Uncharacterized protein</fullName>
    </submittedName>
</protein>
<name>A0ACC2IKN3_9PEZI</name>
<reference evidence="1" key="1">
    <citation type="submission" date="2022-11" db="EMBL/GenBank/DDBJ databases">
        <title>Genome Sequence of Nemania bipapillata.</title>
        <authorList>
            <person name="Buettner E."/>
        </authorList>
    </citation>
    <scope>NUCLEOTIDE SEQUENCE</scope>
    <source>
        <strain evidence="1">CP14</strain>
    </source>
</reference>
<comment type="caution">
    <text evidence="1">The sequence shown here is derived from an EMBL/GenBank/DDBJ whole genome shotgun (WGS) entry which is preliminary data.</text>
</comment>
<dbReference type="Proteomes" id="UP001153334">
    <property type="component" value="Unassembled WGS sequence"/>
</dbReference>
<organism evidence="1 2">
    <name type="scientific">Nemania bipapillata</name>
    <dbReference type="NCBI Taxonomy" id="110536"/>
    <lineage>
        <taxon>Eukaryota</taxon>
        <taxon>Fungi</taxon>
        <taxon>Dikarya</taxon>
        <taxon>Ascomycota</taxon>
        <taxon>Pezizomycotina</taxon>
        <taxon>Sordariomycetes</taxon>
        <taxon>Xylariomycetidae</taxon>
        <taxon>Xylariales</taxon>
        <taxon>Xylariaceae</taxon>
        <taxon>Nemania</taxon>
    </lineage>
</organism>